<evidence type="ECO:0000256" key="2">
    <source>
        <dbReference type="ARBA" id="ARBA00023134"/>
    </source>
</evidence>
<keyword evidence="6" id="KW-1185">Reference proteome</keyword>
<dbReference type="GO" id="GO:0005525">
    <property type="term" value="F:GTP binding"/>
    <property type="evidence" value="ECO:0007669"/>
    <property type="project" value="UniProtKB-KW"/>
</dbReference>
<evidence type="ECO:0000256" key="3">
    <source>
        <dbReference type="ARBA" id="ARBA00023288"/>
    </source>
</evidence>
<evidence type="ECO:0008006" key="7">
    <source>
        <dbReference type="Google" id="ProtNLM"/>
    </source>
</evidence>
<protein>
    <recommendedName>
        <fullName evidence="7">Ras-related protein Rab-44</fullName>
    </recommendedName>
</protein>
<dbReference type="Pfam" id="PF00071">
    <property type="entry name" value="Ras"/>
    <property type="match status" value="1"/>
</dbReference>
<dbReference type="PROSITE" id="PS51420">
    <property type="entry name" value="RHO"/>
    <property type="match status" value="1"/>
</dbReference>
<feature type="compositionally biased region" description="Basic and acidic residues" evidence="4">
    <location>
        <begin position="35"/>
        <end position="49"/>
    </location>
</feature>
<feature type="compositionally biased region" description="Basic and acidic residues" evidence="4">
    <location>
        <begin position="470"/>
        <end position="481"/>
    </location>
</feature>
<feature type="compositionally biased region" description="Basic and acidic residues" evidence="4">
    <location>
        <begin position="1544"/>
        <end position="1557"/>
    </location>
</feature>
<dbReference type="Gene3D" id="3.40.50.300">
    <property type="entry name" value="P-loop containing nucleotide triphosphate hydrolases"/>
    <property type="match status" value="1"/>
</dbReference>
<evidence type="ECO:0000256" key="4">
    <source>
        <dbReference type="SAM" id="MobiDB-lite"/>
    </source>
</evidence>
<dbReference type="SUPFAM" id="SSF52540">
    <property type="entry name" value="P-loop containing nucleoside triphosphate hydrolases"/>
    <property type="match status" value="1"/>
</dbReference>
<accession>A0A8C4IAR1</accession>
<feature type="region of interest" description="Disordered" evidence="4">
    <location>
        <begin position="906"/>
        <end position="942"/>
    </location>
</feature>
<dbReference type="PROSITE" id="PS51421">
    <property type="entry name" value="RAS"/>
    <property type="match status" value="1"/>
</dbReference>
<dbReference type="InterPro" id="IPR050227">
    <property type="entry name" value="Rab"/>
</dbReference>
<feature type="region of interest" description="Disordered" evidence="4">
    <location>
        <begin position="290"/>
        <end position="388"/>
    </location>
</feature>
<dbReference type="CDD" id="cd00154">
    <property type="entry name" value="Rab"/>
    <property type="match status" value="1"/>
</dbReference>
<feature type="compositionally biased region" description="Basic and acidic residues" evidence="4">
    <location>
        <begin position="140"/>
        <end position="149"/>
    </location>
</feature>
<dbReference type="PROSITE" id="PS51419">
    <property type="entry name" value="RAB"/>
    <property type="match status" value="1"/>
</dbReference>
<feature type="region of interest" description="Disordered" evidence="4">
    <location>
        <begin position="105"/>
        <end position="162"/>
    </location>
</feature>
<name>A0A8C4IAR1_DICLA</name>
<dbReference type="GO" id="GO:0003924">
    <property type="term" value="F:GTPase activity"/>
    <property type="evidence" value="ECO:0007669"/>
    <property type="project" value="InterPro"/>
</dbReference>
<feature type="compositionally biased region" description="Basic and acidic residues" evidence="4">
    <location>
        <begin position="1309"/>
        <end position="1320"/>
    </location>
</feature>
<feature type="compositionally biased region" description="Basic residues" evidence="4">
    <location>
        <begin position="20"/>
        <end position="34"/>
    </location>
</feature>
<feature type="compositionally biased region" description="Basic residues" evidence="4">
    <location>
        <begin position="349"/>
        <end position="363"/>
    </location>
</feature>
<dbReference type="NCBIfam" id="TIGR00231">
    <property type="entry name" value="small_GTP"/>
    <property type="match status" value="1"/>
</dbReference>
<dbReference type="SMART" id="SM00173">
    <property type="entry name" value="RAS"/>
    <property type="match status" value="1"/>
</dbReference>
<dbReference type="InterPro" id="IPR001806">
    <property type="entry name" value="Small_GTPase"/>
</dbReference>
<dbReference type="PANTHER" id="PTHR47977">
    <property type="entry name" value="RAS-RELATED PROTEIN RAB"/>
    <property type="match status" value="1"/>
</dbReference>
<feature type="region of interest" description="Disordered" evidence="4">
    <location>
        <begin position="191"/>
        <end position="212"/>
    </location>
</feature>
<feature type="compositionally biased region" description="Basic residues" evidence="4">
    <location>
        <begin position="911"/>
        <end position="926"/>
    </location>
</feature>
<feature type="region of interest" description="Disordered" evidence="4">
    <location>
        <begin position="227"/>
        <end position="259"/>
    </location>
</feature>
<keyword evidence="2" id="KW-0342">GTP-binding</keyword>
<keyword evidence="3" id="KW-0449">Lipoprotein</keyword>
<feature type="compositionally biased region" description="Basic residues" evidence="4">
    <location>
        <begin position="613"/>
        <end position="627"/>
    </location>
</feature>
<dbReference type="InterPro" id="IPR005225">
    <property type="entry name" value="Small_GTP-bd"/>
</dbReference>
<evidence type="ECO:0000313" key="5">
    <source>
        <dbReference type="Ensembl" id="ENSDLAP00005054126.2"/>
    </source>
</evidence>
<evidence type="ECO:0000256" key="1">
    <source>
        <dbReference type="ARBA" id="ARBA00022741"/>
    </source>
</evidence>
<feature type="region of interest" description="Disordered" evidence="4">
    <location>
        <begin position="1"/>
        <end position="61"/>
    </location>
</feature>
<sequence length="1564" mass="174164">MFLWTPKPQQDDTDFNPIGNRRKLGSSRRNKGRQRAKESVAESYHRPTEEVVGNTRDNEDLETTQMFVAIERTTQEKLSQGSEHDVITSAEHDSSLYSAIMPGYSSEVQNPNTTSYSESNLESLIPKNENLQEDPDERETDFKVEESDKSVGATLEGMDKSDTLQIQDVRGAHHLGDDVNKVHEQELKLTHDIDQSSESATHDATENSEIISGNLIDQAELIVKSTNDSAAKQEDSNPDDKQEKHPTKENNFEPVEQTNEDYHVYDTEKLQISDIEIGDTAVGQVCEIEGQEEHDAKSSAEQTVHQEKEGLLSEIEESDSSLQTPQSEIHVPLDSQTQQDDTDFNPIGNRRKLGSSRRNKGRQRAKESVAESYHRPTEEVVGNTRDNEDLETSKMALTIETAVLEKSLEGVDTFDTAQTEEVSGHVGTLTGISELTSSYLNSSSTGDQQLIDQSKSMEMPEEELPTVDSVTEKESKEKDKETEFLRQDGNLQVNYLVSESHLKSDDIVYTEIEHSIEQTVISSSNEEQIEHVNVCHVRGALHSQDVVNEVHEETVTTTQIQELHQIDFSSVKESECSSQTLQSETNAPLVSNPLDNSVRMEEKTHTGLNPIGNRRKLGSSRRNKGRQQVKEHIAESYHEQKKEAIEGNVGDETLETTKMSLATTTTWHEELKEETDQDLKPAPVRKIRSLINEENTEKMPEEATVLSQNVMDNSTIVTTDITSSSGKKGSVKSKEGIYEEEKNLIKQPENLSQFTGYDTVKTDLIQSPEDDSDIQNISYHDDNVTRSITSDVLEQEGAYQAQKTEALSCDKDSLGQESNMQQTHGTIGTVGDVTIKDYTEAESLMDVKLSGQEVGEEFEDPTKKDHEVQEMNASQEITHPELLSAAYNKNTVALIDIGLKENVKADAGKSNQKRRKMGSTRRTQLHKKPEEGMDNKDETKESDFNIEAEMKILDKMEVVPEILMIVTTEESQNENAKPSLSPVYKQQQETTETGAVHKNSRSSISDLQRIQSDVISDIDELKAPTPGQSASHNEEVVNPVVQVADINNTNTGISGVSFVSLSETTQGTQNDEERPVNIVDLETVKSVVRGGGAEEHKSAQAEIQEPNSVNEGAPNINLDMKNASPNLNSSSRRRKMGSTRKNLGSQSKREDLNQKQEVDNEATETATNVGGIKQELQLYIEDKDSDSEQRKEKVFETVEYSQTGESHFKPPSHQTFEENPVSHGQLVETEHQLTPNYPPIMPSTSPKHDIMSESASGGRRRKMGSHRKSHGHQNNENQTGRGERLPNTQNGRDESVIKTTEEESFGLDKITEVDESDKKASSNITSKAGEHSRPVSGKTPERVNPVRHPNTEIHLSQESQKTVSLADTSRGADLRSNRYNVVMVGDSSVGKTSFMKRAQSGKFSLDLPASVGLDSCVWTVLVDGKPVVLQLWDTAGQERFHSLTRQILHKAQAFLLMYDITSSQSFSAVSYWATCIQEGAAENTTILLLGNKSDHAERRVQTKEAEILAKEYNFEFMECSAATGENVVQSLETVARMLSQNADTTEKTTVLHREPTQKKSSGCC</sequence>
<feature type="compositionally biased region" description="Basic and acidic residues" evidence="4">
    <location>
        <begin position="1291"/>
        <end position="1301"/>
    </location>
</feature>
<reference evidence="5" key="1">
    <citation type="submission" date="2025-08" db="UniProtKB">
        <authorList>
            <consortium name="Ensembl"/>
        </authorList>
    </citation>
    <scope>IDENTIFICATION</scope>
</reference>
<feature type="compositionally biased region" description="Basic and acidic residues" evidence="4">
    <location>
        <begin position="927"/>
        <end position="942"/>
    </location>
</feature>
<feature type="compositionally biased region" description="Polar residues" evidence="4">
    <location>
        <begin position="106"/>
        <end position="122"/>
    </location>
</feature>
<dbReference type="InterPro" id="IPR027417">
    <property type="entry name" value="P-loop_NTPase"/>
</dbReference>
<dbReference type="GeneTree" id="ENSGT00940000160379"/>
<dbReference type="Proteomes" id="UP000694389">
    <property type="component" value="Unassembled WGS sequence"/>
</dbReference>
<feature type="region of interest" description="Disordered" evidence="4">
    <location>
        <begin position="970"/>
        <end position="1007"/>
    </location>
</feature>
<organism evidence="5 6">
    <name type="scientific">Dicentrarchus labrax</name>
    <name type="common">European seabass</name>
    <name type="synonym">Morone labrax</name>
    <dbReference type="NCBI Taxonomy" id="13489"/>
    <lineage>
        <taxon>Eukaryota</taxon>
        <taxon>Metazoa</taxon>
        <taxon>Chordata</taxon>
        <taxon>Craniata</taxon>
        <taxon>Vertebrata</taxon>
        <taxon>Euteleostomi</taxon>
        <taxon>Actinopterygii</taxon>
        <taxon>Neopterygii</taxon>
        <taxon>Teleostei</taxon>
        <taxon>Neoteleostei</taxon>
        <taxon>Acanthomorphata</taxon>
        <taxon>Eupercaria</taxon>
        <taxon>Moronidae</taxon>
        <taxon>Dicentrarchus</taxon>
    </lineage>
</organism>
<proteinExistence type="predicted"/>
<dbReference type="PRINTS" id="PR00449">
    <property type="entry name" value="RASTRNSFRMNG"/>
</dbReference>
<dbReference type="SMART" id="SM00174">
    <property type="entry name" value="RHO"/>
    <property type="match status" value="1"/>
</dbReference>
<feature type="compositionally biased region" description="Polar residues" evidence="4">
    <location>
        <begin position="1272"/>
        <end position="1290"/>
    </location>
</feature>
<feature type="region of interest" description="Disordered" evidence="4">
    <location>
        <begin position="1543"/>
        <end position="1564"/>
    </location>
</feature>
<keyword evidence="1" id="KW-0547">Nucleotide-binding</keyword>
<evidence type="ECO:0000313" key="6">
    <source>
        <dbReference type="Proteomes" id="UP000694389"/>
    </source>
</evidence>
<reference evidence="5" key="2">
    <citation type="submission" date="2025-09" db="UniProtKB">
        <authorList>
            <consortium name="Ensembl"/>
        </authorList>
    </citation>
    <scope>IDENTIFICATION</scope>
</reference>
<feature type="compositionally biased region" description="Basic and acidic residues" evidence="4">
    <location>
        <begin position="291"/>
        <end position="311"/>
    </location>
</feature>
<feature type="compositionally biased region" description="Basic and acidic residues" evidence="4">
    <location>
        <begin position="1147"/>
        <end position="1158"/>
    </location>
</feature>
<feature type="region of interest" description="Disordered" evidence="4">
    <location>
        <begin position="606"/>
        <end position="631"/>
    </location>
</feature>
<dbReference type="FunFam" id="3.40.50.300:FF:001129">
    <property type="entry name" value="ras-related protein Rab-44 isoform X2"/>
    <property type="match status" value="1"/>
</dbReference>
<feature type="compositionally biased region" description="Basic and acidic residues" evidence="4">
    <location>
        <begin position="364"/>
        <end position="378"/>
    </location>
</feature>
<feature type="compositionally biased region" description="Basic and acidic residues" evidence="4">
    <location>
        <begin position="191"/>
        <end position="205"/>
    </location>
</feature>
<feature type="region of interest" description="Disordered" evidence="4">
    <location>
        <begin position="455"/>
        <end position="481"/>
    </location>
</feature>
<feature type="region of interest" description="Disordered" evidence="4">
    <location>
        <begin position="1091"/>
        <end position="1167"/>
    </location>
</feature>
<dbReference type="SMART" id="SM00176">
    <property type="entry name" value="RAN"/>
    <property type="match status" value="1"/>
</dbReference>
<dbReference type="SMART" id="SM00175">
    <property type="entry name" value="RAB"/>
    <property type="match status" value="1"/>
</dbReference>
<dbReference type="Ensembl" id="ENSDLAT00005057526.2">
    <property type="protein sequence ID" value="ENSDLAP00005054126.2"/>
    <property type="gene ID" value="ENSDLAG00005023244.2"/>
</dbReference>
<feature type="compositionally biased region" description="Basic and acidic residues" evidence="4">
    <location>
        <begin position="231"/>
        <end position="251"/>
    </location>
</feature>
<feature type="compositionally biased region" description="Polar residues" evidence="4">
    <location>
        <begin position="970"/>
        <end position="993"/>
    </location>
</feature>
<feature type="compositionally biased region" description="Basic residues" evidence="4">
    <location>
        <begin position="1258"/>
        <end position="1271"/>
    </location>
</feature>
<feature type="region of interest" description="Disordered" evidence="4">
    <location>
        <begin position="1200"/>
        <end position="1345"/>
    </location>
</feature>